<dbReference type="Pfam" id="PF25535">
    <property type="entry name" value="DUF7919"/>
    <property type="match status" value="1"/>
</dbReference>
<organism evidence="2 3">
    <name type="scientific">Nocardia fusca</name>
    <dbReference type="NCBI Taxonomy" id="941183"/>
    <lineage>
        <taxon>Bacteria</taxon>
        <taxon>Bacillati</taxon>
        <taxon>Actinomycetota</taxon>
        <taxon>Actinomycetes</taxon>
        <taxon>Mycobacteriales</taxon>
        <taxon>Nocardiaceae</taxon>
        <taxon>Nocardia</taxon>
    </lineage>
</organism>
<dbReference type="InterPro" id="IPR057679">
    <property type="entry name" value="DUF7919"/>
</dbReference>
<comment type="caution">
    <text evidence="2">The sequence shown here is derived from an EMBL/GenBank/DDBJ whole genome shotgun (WGS) entry which is preliminary data.</text>
</comment>
<evidence type="ECO:0000313" key="3">
    <source>
        <dbReference type="Proteomes" id="UP001551658"/>
    </source>
</evidence>
<protein>
    <recommendedName>
        <fullName evidence="1">DUF7919 domain-containing protein</fullName>
    </recommendedName>
</protein>
<sequence length="114" mass="12804">GFHVCEFCPAPDPFDAMPQTVYGDHSLNLGSAEIRVPVPQTPRHMFAAPNLIIHYVIEHEYLPPDAFVAAVMEYDDSWAELRVGPWFPAGASILMRNGRMAELTPTGVKRLRKR</sequence>
<dbReference type="Proteomes" id="UP001551658">
    <property type="component" value="Unassembled WGS sequence"/>
</dbReference>
<name>A0ABV3FF45_9NOCA</name>
<gene>
    <name evidence="2" type="ORF">AB0H72_26910</name>
</gene>
<evidence type="ECO:0000259" key="1">
    <source>
        <dbReference type="Pfam" id="PF25535"/>
    </source>
</evidence>
<feature type="domain" description="DUF7919" evidence="1">
    <location>
        <begin position="1"/>
        <end position="72"/>
    </location>
</feature>
<feature type="non-terminal residue" evidence="2">
    <location>
        <position position="1"/>
    </location>
</feature>
<keyword evidence="3" id="KW-1185">Reference proteome</keyword>
<proteinExistence type="predicted"/>
<dbReference type="RefSeq" id="WP_357984146.1">
    <property type="nucleotide sequence ID" value="NZ_JBFAIH010000019.1"/>
</dbReference>
<evidence type="ECO:0000313" key="2">
    <source>
        <dbReference type="EMBL" id="MEV0366339.1"/>
    </source>
</evidence>
<reference evidence="2 3" key="1">
    <citation type="submission" date="2024-06" db="EMBL/GenBank/DDBJ databases">
        <title>The Natural Products Discovery Center: Release of the First 8490 Sequenced Strains for Exploring Actinobacteria Biosynthetic Diversity.</title>
        <authorList>
            <person name="Kalkreuter E."/>
            <person name="Kautsar S.A."/>
            <person name="Yang D."/>
            <person name="Bader C.D."/>
            <person name="Teijaro C.N."/>
            <person name="Fluegel L."/>
            <person name="Davis C.M."/>
            <person name="Simpson J.R."/>
            <person name="Lauterbach L."/>
            <person name="Steele A.D."/>
            <person name="Gui C."/>
            <person name="Meng S."/>
            <person name="Li G."/>
            <person name="Viehrig K."/>
            <person name="Ye F."/>
            <person name="Su P."/>
            <person name="Kiefer A.F."/>
            <person name="Nichols A."/>
            <person name="Cepeda A.J."/>
            <person name="Yan W."/>
            <person name="Fan B."/>
            <person name="Jiang Y."/>
            <person name="Adhikari A."/>
            <person name="Zheng C.-J."/>
            <person name="Schuster L."/>
            <person name="Cowan T.M."/>
            <person name="Smanski M.J."/>
            <person name="Chevrette M.G."/>
            <person name="De Carvalho L.P.S."/>
            <person name="Shen B."/>
        </authorList>
    </citation>
    <scope>NUCLEOTIDE SEQUENCE [LARGE SCALE GENOMIC DNA]</scope>
    <source>
        <strain evidence="2 3">NPDC050671</strain>
    </source>
</reference>
<dbReference type="EMBL" id="JBFAIH010000019">
    <property type="protein sequence ID" value="MEV0366339.1"/>
    <property type="molecule type" value="Genomic_DNA"/>
</dbReference>
<accession>A0ABV3FF45</accession>